<dbReference type="GO" id="GO:0008270">
    <property type="term" value="F:zinc ion binding"/>
    <property type="evidence" value="ECO:0007669"/>
    <property type="project" value="UniProtKB-KW"/>
</dbReference>
<feature type="compositionally biased region" description="Basic and acidic residues" evidence="4">
    <location>
        <begin position="986"/>
        <end position="995"/>
    </location>
</feature>
<dbReference type="Proteomes" id="UP001140949">
    <property type="component" value="Unassembled WGS sequence"/>
</dbReference>
<dbReference type="SMART" id="SM00249">
    <property type="entry name" value="PHD"/>
    <property type="match status" value="1"/>
</dbReference>
<dbReference type="InterPro" id="IPR011011">
    <property type="entry name" value="Znf_FYVE_PHD"/>
</dbReference>
<dbReference type="SUPFAM" id="SSF46689">
    <property type="entry name" value="Homeodomain-like"/>
    <property type="match status" value="1"/>
</dbReference>
<feature type="domain" description="Myb-like" evidence="5">
    <location>
        <begin position="1000"/>
        <end position="1061"/>
    </location>
</feature>
<reference evidence="6" key="1">
    <citation type="journal article" date="2023" name="GigaByte">
        <title>Genome assembly of the bearded iris, Iris pallida Lam.</title>
        <authorList>
            <person name="Bruccoleri R.E."/>
            <person name="Oakeley E.J."/>
            <person name="Faust A.M.E."/>
            <person name="Altorfer M."/>
            <person name="Dessus-Babus S."/>
            <person name="Burckhardt D."/>
            <person name="Oertli M."/>
            <person name="Naumann U."/>
            <person name="Petersen F."/>
            <person name="Wong J."/>
        </authorList>
    </citation>
    <scope>NUCLEOTIDE SEQUENCE</scope>
    <source>
        <strain evidence="6">GSM-AAB239-AS_SAM_17_03QT</strain>
    </source>
</reference>
<reference evidence="6" key="2">
    <citation type="submission" date="2023-04" db="EMBL/GenBank/DDBJ databases">
        <authorList>
            <person name="Bruccoleri R.E."/>
            <person name="Oakeley E.J."/>
            <person name="Faust A.-M."/>
            <person name="Dessus-Babus S."/>
            <person name="Altorfer M."/>
            <person name="Burckhardt D."/>
            <person name="Oertli M."/>
            <person name="Naumann U."/>
            <person name="Petersen F."/>
            <person name="Wong J."/>
        </authorList>
    </citation>
    <scope>NUCLEOTIDE SEQUENCE</scope>
    <source>
        <strain evidence="6">GSM-AAB239-AS_SAM_17_03QT</strain>
        <tissue evidence="6">Leaf</tissue>
    </source>
</reference>
<dbReference type="Gene3D" id="3.30.40.10">
    <property type="entry name" value="Zinc/RING finger domain, C3HC4 (zinc finger)"/>
    <property type="match status" value="1"/>
</dbReference>
<dbReference type="InterPro" id="IPR001965">
    <property type="entry name" value="Znf_PHD"/>
</dbReference>
<keyword evidence="7" id="KW-1185">Reference proteome</keyword>
<feature type="region of interest" description="Disordered" evidence="4">
    <location>
        <begin position="173"/>
        <end position="195"/>
    </location>
</feature>
<keyword evidence="1" id="KW-0479">Metal-binding</keyword>
<feature type="region of interest" description="Disordered" evidence="4">
    <location>
        <begin position="927"/>
        <end position="1007"/>
    </location>
</feature>
<comment type="caution">
    <text evidence="6">The sequence shown here is derived from an EMBL/GenBank/DDBJ whole genome shotgun (WGS) entry which is preliminary data.</text>
</comment>
<dbReference type="PANTHER" id="PTHR47863">
    <property type="entry name" value="RING/FYVE/PHD ZINC FINGER SUPERFAMILY PROTEIN"/>
    <property type="match status" value="1"/>
</dbReference>
<accession>A0AAX6G0T0</accession>
<dbReference type="CDD" id="cd15489">
    <property type="entry name" value="PHD_SF"/>
    <property type="match status" value="1"/>
</dbReference>
<evidence type="ECO:0000256" key="2">
    <source>
        <dbReference type="ARBA" id="ARBA00022771"/>
    </source>
</evidence>
<protein>
    <recommendedName>
        <fullName evidence="5">Myb-like domain-containing protein</fullName>
    </recommendedName>
</protein>
<dbReference type="InterPro" id="IPR013083">
    <property type="entry name" value="Znf_RING/FYVE/PHD"/>
</dbReference>
<dbReference type="SUPFAM" id="SSF57903">
    <property type="entry name" value="FYVE/PHD zinc finger"/>
    <property type="match status" value="1"/>
</dbReference>
<dbReference type="PROSITE" id="PS01359">
    <property type="entry name" value="ZF_PHD_1"/>
    <property type="match status" value="1"/>
</dbReference>
<organism evidence="6 7">
    <name type="scientific">Iris pallida</name>
    <name type="common">Sweet iris</name>
    <dbReference type="NCBI Taxonomy" id="29817"/>
    <lineage>
        <taxon>Eukaryota</taxon>
        <taxon>Viridiplantae</taxon>
        <taxon>Streptophyta</taxon>
        <taxon>Embryophyta</taxon>
        <taxon>Tracheophyta</taxon>
        <taxon>Spermatophyta</taxon>
        <taxon>Magnoliopsida</taxon>
        <taxon>Liliopsida</taxon>
        <taxon>Asparagales</taxon>
        <taxon>Iridaceae</taxon>
        <taxon>Iridoideae</taxon>
        <taxon>Irideae</taxon>
        <taxon>Iris</taxon>
    </lineage>
</organism>
<proteinExistence type="predicted"/>
<evidence type="ECO:0000256" key="4">
    <source>
        <dbReference type="SAM" id="MobiDB-lite"/>
    </source>
</evidence>
<dbReference type="InterPro" id="IPR001005">
    <property type="entry name" value="SANT/Myb"/>
</dbReference>
<evidence type="ECO:0000313" key="7">
    <source>
        <dbReference type="Proteomes" id="UP001140949"/>
    </source>
</evidence>
<feature type="compositionally biased region" description="Basic and acidic residues" evidence="4">
    <location>
        <begin position="181"/>
        <end position="195"/>
    </location>
</feature>
<dbReference type="EMBL" id="JANAVB010024800">
    <property type="protein sequence ID" value="KAJ6821945.1"/>
    <property type="molecule type" value="Genomic_DNA"/>
</dbReference>
<dbReference type="InterPro" id="IPR009057">
    <property type="entry name" value="Homeodomain-like_sf"/>
</dbReference>
<dbReference type="AlphaFoldDB" id="A0AAX6G0T0"/>
<evidence type="ECO:0000259" key="5">
    <source>
        <dbReference type="PROSITE" id="PS50090"/>
    </source>
</evidence>
<keyword evidence="2" id="KW-0863">Zinc-finger</keyword>
<dbReference type="InterPro" id="IPR019786">
    <property type="entry name" value="Zinc_finger_PHD-type_CS"/>
</dbReference>
<dbReference type="Gene3D" id="1.10.10.60">
    <property type="entry name" value="Homeodomain-like"/>
    <property type="match status" value="1"/>
</dbReference>
<dbReference type="PANTHER" id="PTHR47863:SF4">
    <property type="entry name" value="RING_FYVE_PHD ZINC FINGER SUPERFAMILY PROTEIN"/>
    <property type="match status" value="1"/>
</dbReference>
<evidence type="ECO:0000313" key="6">
    <source>
        <dbReference type="EMBL" id="KAJ6821945.1"/>
    </source>
</evidence>
<sequence length="1071" mass="118523">MEPTFSLSSVLPTTGSTAAVWTWVVEALADSRRADSSILHGIISTFPGLISKSSTAARERIALKYLEEWLEPGWRGPPLPCGAGGIDTRGPVEDVLSNLLGKAATSGVLQKKETKLFRHELRQFVHKKRKALTKCFIDQLKDKGEEGFSQAAFSKEKSGSSRADLADLNCFNYDSQQNGDKQNDHNGDRQNGGERESVFTEYQLRLLEKIATVHSSDADMVIIQENPSGPGQRSPQENGDEVQLLKQFLAVDPCGCGQQSTQQIHKQNDEKLKPVKHISTALAVENGNKILKQDTSGLCHQASQIIVSEGNDRIFSHRDTSITITCDGAILQEGPCGSGKQSPLSAAQHDGKELSVKEIFAFESWKPPPELNSEPLLPCNMTKKNHDVHAFGSKMVIHPSIFRSLAAHELCIPTTAGDGDIHGCHGLCFKNNQKLADEKNRSSDIPVVQGSTEGDTIENGLCCRCDQGGLLLSCSRSNCSVAVHESCIQPSITFDQNGCFICPLCSYLRAVLSYRRAKKRYSKAKKALQNFVGKDSQWQFQEDSSHPEGLRKKVQAVPSVNLNCHHNSERQQNNGANFGVARKGSQSMGIEQQISEVITTPSDVNCTCEKADVGVQEQISEAKATPENCNLACEKSGTSRAKVTVNVHQTRSLTEIESGTSRKVNFDDEYYVKPPTDVDSRMTNDCPSILVIKQQKLVGPIKLTDHVMSKGSECIGAEQQIPESSGALDNDNIAWKEADTSRIEVPCNVHQVRPLTEVENKIVNGCSVVSTKQQILAEPPELTDNVMVEGCEKIATAEQQLATGNATGGNGDLASNTSRTEVTCNIYQENLKYKIVSVEPNLDIQTKKHQKKPRFVIEQFAYNPPEKNVMIPHTDERYAKRRKLDAQSDNGKFASEEGHTSRIGEISAVSQANMKRESILFDLDMEKKKHKEQSNSVIDTPNPPHQEATTSPTSLVKAKREHAATPTTHCPHLTSKDQNGGEPSFCDDRKCERKSNIGSKSRKSRHYWTPGEENALREAMQNIPLSHKGYVPWAKIWETIRHMFSEPRRPCDLRDKWRNIRSKESRKQEKG</sequence>
<evidence type="ECO:0000256" key="1">
    <source>
        <dbReference type="ARBA" id="ARBA00022723"/>
    </source>
</evidence>
<keyword evidence="3" id="KW-0862">Zinc</keyword>
<name>A0AAX6G0T0_IRIPA</name>
<evidence type="ECO:0000256" key="3">
    <source>
        <dbReference type="ARBA" id="ARBA00022833"/>
    </source>
</evidence>
<gene>
    <name evidence="6" type="ORF">M6B38_131210</name>
</gene>
<dbReference type="PROSITE" id="PS50090">
    <property type="entry name" value="MYB_LIKE"/>
    <property type="match status" value="1"/>
</dbReference>